<evidence type="ECO:0000313" key="2">
    <source>
        <dbReference type="EMBL" id="VAW42846.1"/>
    </source>
</evidence>
<dbReference type="PANTHER" id="PTHR43031:SF1">
    <property type="entry name" value="PYRIDINE NUCLEOTIDE-DISULPHIDE OXIDOREDUCTASE"/>
    <property type="match status" value="1"/>
</dbReference>
<organism evidence="2">
    <name type="scientific">hydrothermal vent metagenome</name>
    <dbReference type="NCBI Taxonomy" id="652676"/>
    <lineage>
        <taxon>unclassified sequences</taxon>
        <taxon>metagenomes</taxon>
        <taxon>ecological metagenomes</taxon>
    </lineage>
</organism>
<dbReference type="InterPro" id="IPR036873">
    <property type="entry name" value="Rhodanese-like_dom_sf"/>
</dbReference>
<accession>A0A3B0WE37</accession>
<dbReference type="PROSITE" id="PS50206">
    <property type="entry name" value="RHODANESE_3"/>
    <property type="match status" value="1"/>
</dbReference>
<evidence type="ECO:0000259" key="1">
    <source>
        <dbReference type="PROSITE" id="PS50206"/>
    </source>
</evidence>
<feature type="domain" description="Rhodanese" evidence="1">
    <location>
        <begin position="56"/>
        <end position="144"/>
    </location>
</feature>
<dbReference type="GO" id="GO:0016740">
    <property type="term" value="F:transferase activity"/>
    <property type="evidence" value="ECO:0007669"/>
    <property type="project" value="UniProtKB-KW"/>
</dbReference>
<dbReference type="SMART" id="SM00450">
    <property type="entry name" value="RHOD"/>
    <property type="match status" value="1"/>
</dbReference>
<protein>
    <submittedName>
        <fullName evidence="2">Rhodanese-related sulfurtransferase</fullName>
    </submittedName>
</protein>
<dbReference type="InterPro" id="IPR001763">
    <property type="entry name" value="Rhodanese-like_dom"/>
</dbReference>
<dbReference type="PANTHER" id="PTHR43031">
    <property type="entry name" value="FAD-DEPENDENT OXIDOREDUCTASE"/>
    <property type="match status" value="1"/>
</dbReference>
<dbReference type="InterPro" id="IPR050229">
    <property type="entry name" value="GlpE_sulfurtransferase"/>
</dbReference>
<reference evidence="2" key="1">
    <citation type="submission" date="2018-06" db="EMBL/GenBank/DDBJ databases">
        <authorList>
            <person name="Zhirakovskaya E."/>
        </authorList>
    </citation>
    <scope>NUCLEOTIDE SEQUENCE</scope>
</reference>
<sequence>MKRILLILFFALMLGTAVACTTPTKEAPDSAPAVDLNAALNLADTVDVQTVASVKDRDDVFVIDVREQWEYDEGHIPGVTLIPMGEVADRLAEIPTDKEVIVTCRSGNRSGQITDFLRSQGYDNIHNMDGGILAWEAAGYEVEK</sequence>
<dbReference type="CDD" id="cd00158">
    <property type="entry name" value="RHOD"/>
    <property type="match status" value="1"/>
</dbReference>
<dbReference type="Gene3D" id="3.40.250.10">
    <property type="entry name" value="Rhodanese-like domain"/>
    <property type="match status" value="1"/>
</dbReference>
<keyword evidence="2" id="KW-0808">Transferase</keyword>
<name>A0A3B0WE37_9ZZZZ</name>
<gene>
    <name evidence="2" type="ORF">MNBD_CHLOROFLEXI01-2477</name>
</gene>
<dbReference type="AlphaFoldDB" id="A0A3B0WE37"/>
<dbReference type="SUPFAM" id="SSF52821">
    <property type="entry name" value="Rhodanese/Cell cycle control phosphatase"/>
    <property type="match status" value="1"/>
</dbReference>
<dbReference type="Pfam" id="PF00581">
    <property type="entry name" value="Rhodanese"/>
    <property type="match status" value="1"/>
</dbReference>
<dbReference type="PROSITE" id="PS51257">
    <property type="entry name" value="PROKAR_LIPOPROTEIN"/>
    <property type="match status" value="1"/>
</dbReference>
<dbReference type="EMBL" id="UOEU01000970">
    <property type="protein sequence ID" value="VAW42846.1"/>
    <property type="molecule type" value="Genomic_DNA"/>
</dbReference>
<proteinExistence type="predicted"/>